<keyword evidence="5" id="KW-1185">Reference proteome</keyword>
<evidence type="ECO:0000259" key="3">
    <source>
        <dbReference type="Pfam" id="PF10551"/>
    </source>
</evidence>
<evidence type="ECO:0000256" key="1">
    <source>
        <dbReference type="SAM" id="MobiDB-lite"/>
    </source>
</evidence>
<evidence type="ECO:0000313" key="5">
    <source>
        <dbReference type="Proteomes" id="UP000289738"/>
    </source>
</evidence>
<evidence type="ECO:0000313" key="4">
    <source>
        <dbReference type="EMBL" id="RYR22603.1"/>
    </source>
</evidence>
<proteinExistence type="predicted"/>
<protein>
    <recommendedName>
        <fullName evidence="6">Transposase MuDR plant domain-containing protein</fullName>
    </recommendedName>
</protein>
<dbReference type="InterPro" id="IPR004332">
    <property type="entry name" value="Transposase_MuDR"/>
</dbReference>
<evidence type="ECO:0000259" key="2">
    <source>
        <dbReference type="Pfam" id="PF03108"/>
    </source>
</evidence>
<dbReference type="Proteomes" id="UP000289738">
    <property type="component" value="Chromosome B03"/>
</dbReference>
<feature type="domain" description="MULE transposase" evidence="3">
    <location>
        <begin position="233"/>
        <end position="282"/>
    </location>
</feature>
<dbReference type="Pfam" id="PF10551">
    <property type="entry name" value="MULE"/>
    <property type="match status" value="1"/>
</dbReference>
<feature type="region of interest" description="Disordered" evidence="1">
    <location>
        <begin position="1"/>
        <end position="29"/>
    </location>
</feature>
<dbReference type="PANTHER" id="PTHR31973:SF187">
    <property type="entry name" value="MUTATOR TRANSPOSASE MUDRA PROTEIN"/>
    <property type="match status" value="1"/>
</dbReference>
<comment type="caution">
    <text evidence="4">The sequence shown here is derived from an EMBL/GenBank/DDBJ whole genome shotgun (WGS) entry which is preliminary data.</text>
</comment>
<reference evidence="4 5" key="1">
    <citation type="submission" date="2019-01" db="EMBL/GenBank/DDBJ databases">
        <title>Sequencing of cultivated peanut Arachis hypogaea provides insights into genome evolution and oil improvement.</title>
        <authorList>
            <person name="Chen X."/>
        </authorList>
    </citation>
    <scope>NUCLEOTIDE SEQUENCE [LARGE SCALE GENOMIC DNA]</scope>
    <source>
        <strain evidence="5">cv. Fuhuasheng</strain>
        <tissue evidence="4">Leaves</tissue>
    </source>
</reference>
<organism evidence="4 5">
    <name type="scientific">Arachis hypogaea</name>
    <name type="common">Peanut</name>
    <dbReference type="NCBI Taxonomy" id="3818"/>
    <lineage>
        <taxon>Eukaryota</taxon>
        <taxon>Viridiplantae</taxon>
        <taxon>Streptophyta</taxon>
        <taxon>Embryophyta</taxon>
        <taxon>Tracheophyta</taxon>
        <taxon>Spermatophyta</taxon>
        <taxon>Magnoliopsida</taxon>
        <taxon>eudicotyledons</taxon>
        <taxon>Gunneridae</taxon>
        <taxon>Pentapetalae</taxon>
        <taxon>rosids</taxon>
        <taxon>fabids</taxon>
        <taxon>Fabales</taxon>
        <taxon>Fabaceae</taxon>
        <taxon>Papilionoideae</taxon>
        <taxon>50 kb inversion clade</taxon>
        <taxon>dalbergioids sensu lato</taxon>
        <taxon>Dalbergieae</taxon>
        <taxon>Pterocarpus clade</taxon>
        <taxon>Arachis</taxon>
    </lineage>
</organism>
<evidence type="ECO:0008006" key="6">
    <source>
        <dbReference type="Google" id="ProtNLM"/>
    </source>
</evidence>
<accession>A0A445A807</accession>
<sequence>MYQYESEELCSPPATDDEEEPVFSQHNPNTPYGKITLELNMEFETMEQFKAAVQKYNIQIGRQVFYIRNEKKRCRVICYDPDCPWLCYYARTNYPASFQIKTFVDEHTCPRSNKSKFVSCAWVAEELVPKLRIHPNMLQREAHEWFKVEYDISVNERMMFRAMVKAKEVIEGTEKDQYLRLRDYLNEIMKANPGSKANMGTTPQPEGLPKFRNLYIYLAACKNGLRAGCRPFIVLDGTFLKGYFGGQLLTAVGQDANNQLFPIAYGVVDAETRENWRFFLEELQ</sequence>
<name>A0A445A807_ARAHY</name>
<dbReference type="AlphaFoldDB" id="A0A445A807"/>
<dbReference type="PANTHER" id="PTHR31973">
    <property type="entry name" value="POLYPROTEIN, PUTATIVE-RELATED"/>
    <property type="match status" value="1"/>
</dbReference>
<feature type="domain" description="Transposase MuDR plant" evidence="2">
    <location>
        <begin position="36"/>
        <end position="99"/>
    </location>
</feature>
<dbReference type="EMBL" id="SDMP01000013">
    <property type="protein sequence ID" value="RYR22603.1"/>
    <property type="molecule type" value="Genomic_DNA"/>
</dbReference>
<dbReference type="STRING" id="3818.A0A445A807"/>
<gene>
    <name evidence="4" type="ORF">Ahy_B03g067911</name>
</gene>
<dbReference type="InterPro" id="IPR018289">
    <property type="entry name" value="MULE_transposase_dom"/>
</dbReference>
<dbReference type="Pfam" id="PF03108">
    <property type="entry name" value="DBD_Tnp_Mut"/>
    <property type="match status" value="1"/>
</dbReference>